<keyword evidence="2" id="KW-0560">Oxidoreductase</keyword>
<keyword evidence="3" id="KW-0503">Monooxygenase</keyword>
<dbReference type="InterPro" id="IPR050121">
    <property type="entry name" value="Cytochrome_P450_monoxygenase"/>
</dbReference>
<evidence type="ECO:0000313" key="4">
    <source>
        <dbReference type="EMBL" id="KAE8381111.1"/>
    </source>
</evidence>
<dbReference type="InterPro" id="IPR001128">
    <property type="entry name" value="Cyt_P450"/>
</dbReference>
<dbReference type="Pfam" id="PF00067">
    <property type="entry name" value="p450"/>
    <property type="match status" value="1"/>
</dbReference>
<accession>A0A5N7BH64</accession>
<organism evidence="4 5">
    <name type="scientific">Aspergillus bertholletiae</name>
    <dbReference type="NCBI Taxonomy" id="1226010"/>
    <lineage>
        <taxon>Eukaryota</taxon>
        <taxon>Fungi</taxon>
        <taxon>Dikarya</taxon>
        <taxon>Ascomycota</taxon>
        <taxon>Pezizomycotina</taxon>
        <taxon>Eurotiomycetes</taxon>
        <taxon>Eurotiomycetidae</taxon>
        <taxon>Eurotiales</taxon>
        <taxon>Aspergillaceae</taxon>
        <taxon>Aspergillus</taxon>
        <taxon>Aspergillus subgen. Circumdati</taxon>
    </lineage>
</organism>
<dbReference type="PANTHER" id="PTHR24305:SF152">
    <property type="entry name" value="P450, PUTATIVE (EUROFUNG)-RELATED"/>
    <property type="match status" value="1"/>
</dbReference>
<dbReference type="GO" id="GO:0016705">
    <property type="term" value="F:oxidoreductase activity, acting on paired donors, with incorporation or reduction of molecular oxygen"/>
    <property type="evidence" value="ECO:0007669"/>
    <property type="project" value="InterPro"/>
</dbReference>
<name>A0A5N7BH64_9EURO</name>
<dbReference type="GO" id="GO:0005506">
    <property type="term" value="F:iron ion binding"/>
    <property type="evidence" value="ECO:0007669"/>
    <property type="project" value="InterPro"/>
</dbReference>
<keyword evidence="5" id="KW-1185">Reference proteome</keyword>
<evidence type="ECO:0000313" key="5">
    <source>
        <dbReference type="Proteomes" id="UP000326198"/>
    </source>
</evidence>
<proteinExistence type="inferred from homology"/>
<dbReference type="SUPFAM" id="SSF48264">
    <property type="entry name" value="Cytochrome P450"/>
    <property type="match status" value="1"/>
</dbReference>
<dbReference type="PANTHER" id="PTHR24305">
    <property type="entry name" value="CYTOCHROME P450"/>
    <property type="match status" value="1"/>
</dbReference>
<sequence length="232" mass="26520">MRFTKNFPILGAICLNLPNRVKKHLLPGHINLAEQCKSLVENVLDQNQEKSTHQAKKTMFHLLREPDQEKNYPGMGLDALINEALLFTIGGSHTTAYTLSYAVYHVLSAPEILSRLRNELEGASTAINKEFDWHRIKNLPYLTAIIKETLRISSGIPGNLPRVVPDEGVYVQSQFIQEDLAYMEIYLCLALFFLRFDMELFETDETSIEWSDFVLAVNKKPVMVRITKDHLA</sequence>
<dbReference type="OrthoDB" id="3945418at2759"/>
<dbReference type="AlphaFoldDB" id="A0A5N7BH64"/>
<evidence type="ECO:0000256" key="3">
    <source>
        <dbReference type="ARBA" id="ARBA00023033"/>
    </source>
</evidence>
<evidence type="ECO:0000256" key="2">
    <source>
        <dbReference type="ARBA" id="ARBA00023002"/>
    </source>
</evidence>
<evidence type="ECO:0000256" key="1">
    <source>
        <dbReference type="ARBA" id="ARBA00010617"/>
    </source>
</evidence>
<dbReference type="Proteomes" id="UP000326198">
    <property type="component" value="Unassembled WGS sequence"/>
</dbReference>
<dbReference type="GO" id="GO:0004497">
    <property type="term" value="F:monooxygenase activity"/>
    <property type="evidence" value="ECO:0007669"/>
    <property type="project" value="UniProtKB-KW"/>
</dbReference>
<gene>
    <name evidence="4" type="ORF">BDV26DRAFT_289812</name>
</gene>
<dbReference type="EMBL" id="ML736174">
    <property type="protein sequence ID" value="KAE8381111.1"/>
    <property type="molecule type" value="Genomic_DNA"/>
</dbReference>
<comment type="similarity">
    <text evidence="1">Belongs to the cytochrome P450 family.</text>
</comment>
<dbReference type="InterPro" id="IPR002401">
    <property type="entry name" value="Cyt_P450_E_grp-I"/>
</dbReference>
<dbReference type="GO" id="GO:0020037">
    <property type="term" value="F:heme binding"/>
    <property type="evidence" value="ECO:0007669"/>
    <property type="project" value="InterPro"/>
</dbReference>
<dbReference type="Gene3D" id="1.10.630.10">
    <property type="entry name" value="Cytochrome P450"/>
    <property type="match status" value="1"/>
</dbReference>
<reference evidence="4 5" key="1">
    <citation type="submission" date="2019-04" db="EMBL/GenBank/DDBJ databases">
        <title>Friends and foes A comparative genomics studyof 23 Aspergillus species from section Flavi.</title>
        <authorList>
            <consortium name="DOE Joint Genome Institute"/>
            <person name="Kjaerbolling I."/>
            <person name="Vesth T."/>
            <person name="Frisvad J.C."/>
            <person name="Nybo J.L."/>
            <person name="Theobald S."/>
            <person name="Kildgaard S."/>
            <person name="Isbrandt T."/>
            <person name="Kuo A."/>
            <person name="Sato A."/>
            <person name="Lyhne E.K."/>
            <person name="Kogle M.E."/>
            <person name="Wiebenga A."/>
            <person name="Kun R.S."/>
            <person name="Lubbers R.J."/>
            <person name="Makela M.R."/>
            <person name="Barry K."/>
            <person name="Chovatia M."/>
            <person name="Clum A."/>
            <person name="Daum C."/>
            <person name="Haridas S."/>
            <person name="He G."/>
            <person name="LaButti K."/>
            <person name="Lipzen A."/>
            <person name="Mondo S."/>
            <person name="Riley R."/>
            <person name="Salamov A."/>
            <person name="Simmons B.A."/>
            <person name="Magnuson J.K."/>
            <person name="Henrissat B."/>
            <person name="Mortensen U.H."/>
            <person name="Larsen T.O."/>
            <person name="Devries R.P."/>
            <person name="Grigoriev I.V."/>
            <person name="Machida M."/>
            <person name="Baker S.E."/>
            <person name="Andersen M.R."/>
        </authorList>
    </citation>
    <scope>NUCLEOTIDE SEQUENCE [LARGE SCALE GENOMIC DNA]</scope>
    <source>
        <strain evidence="4 5">IBT 29228</strain>
    </source>
</reference>
<protein>
    <submittedName>
        <fullName evidence="4">Cytochrome P450</fullName>
    </submittedName>
</protein>
<dbReference type="InterPro" id="IPR036396">
    <property type="entry name" value="Cyt_P450_sf"/>
</dbReference>
<dbReference type="PRINTS" id="PR00463">
    <property type="entry name" value="EP450I"/>
</dbReference>